<organism evidence="5 6">
    <name type="scientific">Sediminihaliea albiluteola</name>
    <dbReference type="NCBI Taxonomy" id="2758564"/>
    <lineage>
        <taxon>Bacteria</taxon>
        <taxon>Pseudomonadati</taxon>
        <taxon>Pseudomonadota</taxon>
        <taxon>Gammaproteobacteria</taxon>
        <taxon>Cellvibrionales</taxon>
        <taxon>Halieaceae</taxon>
        <taxon>Sediminihaliea</taxon>
    </lineage>
</organism>
<dbReference type="InterPro" id="IPR050300">
    <property type="entry name" value="GDXG_lipolytic_enzyme"/>
</dbReference>
<dbReference type="PROSITE" id="PS01173">
    <property type="entry name" value="LIPASE_GDXG_HIS"/>
    <property type="match status" value="1"/>
</dbReference>
<evidence type="ECO:0000259" key="4">
    <source>
        <dbReference type="Pfam" id="PF07859"/>
    </source>
</evidence>
<dbReference type="Gene3D" id="3.40.50.1820">
    <property type="entry name" value="alpha/beta hydrolase"/>
    <property type="match status" value="1"/>
</dbReference>
<dbReference type="GO" id="GO:0004806">
    <property type="term" value="F:triacylglycerol lipase activity"/>
    <property type="evidence" value="ECO:0007669"/>
    <property type="project" value="TreeGrafter"/>
</dbReference>
<evidence type="ECO:0000256" key="3">
    <source>
        <dbReference type="PROSITE-ProRule" id="PRU10038"/>
    </source>
</evidence>
<evidence type="ECO:0000256" key="2">
    <source>
        <dbReference type="ARBA" id="ARBA00022801"/>
    </source>
</evidence>
<dbReference type="SUPFAM" id="SSF53474">
    <property type="entry name" value="alpha/beta-Hydrolases"/>
    <property type="match status" value="1"/>
</dbReference>
<evidence type="ECO:0000313" key="5">
    <source>
        <dbReference type="EMBL" id="MBA6412010.1"/>
    </source>
</evidence>
<comment type="similarity">
    <text evidence="1">Belongs to the 'GDXG' lipolytic enzyme family.</text>
</comment>
<accession>A0A7W2YIF1</accession>
<name>A0A7W2YIF1_9GAMM</name>
<dbReference type="Proteomes" id="UP000539350">
    <property type="component" value="Unassembled WGS sequence"/>
</dbReference>
<feature type="domain" description="Alpha/beta hydrolase fold-3" evidence="4">
    <location>
        <begin position="110"/>
        <end position="324"/>
    </location>
</feature>
<dbReference type="InterPro" id="IPR029058">
    <property type="entry name" value="AB_hydrolase_fold"/>
</dbReference>
<dbReference type="InterPro" id="IPR002168">
    <property type="entry name" value="Lipase_GDXG_HIS_AS"/>
</dbReference>
<sequence>MFWLVITIVALVAFTLIYLRGENLSEFDQPPLAQSKTSPSEAHLDVVAAMEDFARQGQRHRGKQRLKVIRDYLDSMSEGRDFVSEFRAETKAEVRGEWVLAPGADPRRRLLYIHGGAWMAGSPKSHRALTNKLSMDTGCAVFSLDYRLMPENRRRDSVEDCKAAYRWILEHGPDGQEALDYLVVAGDSAGGNLTLVTVAWARDEGLRKADAAIAFSPATDSAMTSPSLTTNLATDPMLGPAFGFLTKIPLALLWWASWLSTRIRPADPVVSPIRGNLAGLPPILIQASEAEMLLDDSRRYVAKAQAAGSPVELQTWPHMVHVWQMFTPELPEAEEAYDKLLEFLQRVQKSNKEGPVA</sequence>
<dbReference type="PROSITE" id="PS01174">
    <property type="entry name" value="LIPASE_GDXG_SER"/>
    <property type="match status" value="1"/>
</dbReference>
<dbReference type="RefSeq" id="WP_182168842.1">
    <property type="nucleotide sequence ID" value="NZ_JACFXU010000013.1"/>
</dbReference>
<gene>
    <name evidence="5" type="ORF">H2508_02665</name>
</gene>
<evidence type="ECO:0000313" key="6">
    <source>
        <dbReference type="Proteomes" id="UP000539350"/>
    </source>
</evidence>
<keyword evidence="2 5" id="KW-0378">Hydrolase</keyword>
<feature type="active site" evidence="3">
    <location>
        <position position="188"/>
    </location>
</feature>
<dbReference type="AlphaFoldDB" id="A0A7W2YIF1"/>
<dbReference type="Pfam" id="PF07859">
    <property type="entry name" value="Abhydrolase_3"/>
    <property type="match status" value="1"/>
</dbReference>
<evidence type="ECO:0000256" key="1">
    <source>
        <dbReference type="ARBA" id="ARBA00010515"/>
    </source>
</evidence>
<protein>
    <submittedName>
        <fullName evidence="5">Alpha/beta hydrolase</fullName>
    </submittedName>
</protein>
<proteinExistence type="inferred from homology"/>
<keyword evidence="6" id="KW-1185">Reference proteome</keyword>
<dbReference type="PANTHER" id="PTHR48081:SF30">
    <property type="entry name" value="ACETYL-HYDROLASE LIPR-RELATED"/>
    <property type="match status" value="1"/>
</dbReference>
<comment type="caution">
    <text evidence="5">The sequence shown here is derived from an EMBL/GenBank/DDBJ whole genome shotgun (WGS) entry which is preliminary data.</text>
</comment>
<dbReference type="PANTHER" id="PTHR48081">
    <property type="entry name" value="AB HYDROLASE SUPERFAMILY PROTEIN C4A8.06C"/>
    <property type="match status" value="1"/>
</dbReference>
<reference evidence="5 6" key="1">
    <citation type="submission" date="2020-07" db="EMBL/GenBank/DDBJ databases">
        <title>Halieaceae bacterium, F7430, whole genome shotgun sequencing project.</title>
        <authorList>
            <person name="Jiang S."/>
            <person name="Liu Z.W."/>
            <person name="Du Z.J."/>
        </authorList>
    </citation>
    <scope>NUCLEOTIDE SEQUENCE [LARGE SCALE GENOMIC DNA]</scope>
    <source>
        <strain evidence="5 6">F7430</strain>
    </source>
</reference>
<dbReference type="EMBL" id="JACFXU010000013">
    <property type="protein sequence ID" value="MBA6412010.1"/>
    <property type="molecule type" value="Genomic_DNA"/>
</dbReference>
<dbReference type="InterPro" id="IPR013094">
    <property type="entry name" value="AB_hydrolase_3"/>
</dbReference>
<dbReference type="InterPro" id="IPR033140">
    <property type="entry name" value="Lipase_GDXG_put_SER_AS"/>
</dbReference>